<dbReference type="AlphaFoldDB" id="A0A392S2Q8"/>
<proteinExistence type="predicted"/>
<dbReference type="EMBL" id="LXQA010302823">
    <property type="protein sequence ID" value="MCI42300.1"/>
    <property type="molecule type" value="Genomic_DNA"/>
</dbReference>
<comment type="caution">
    <text evidence="2">The sequence shown here is derived from an EMBL/GenBank/DDBJ whole genome shotgun (WGS) entry which is preliminary data.</text>
</comment>
<protein>
    <submittedName>
        <fullName evidence="2">Uncharacterized protein</fullName>
    </submittedName>
</protein>
<feature type="non-terminal residue" evidence="2">
    <location>
        <position position="28"/>
    </location>
</feature>
<dbReference type="Proteomes" id="UP000265520">
    <property type="component" value="Unassembled WGS sequence"/>
</dbReference>
<evidence type="ECO:0000256" key="1">
    <source>
        <dbReference type="SAM" id="MobiDB-lite"/>
    </source>
</evidence>
<evidence type="ECO:0000313" key="2">
    <source>
        <dbReference type="EMBL" id="MCI42300.1"/>
    </source>
</evidence>
<sequence length="28" mass="3082">MPPMKELERAPAVQPALRGDPMSSLTEE</sequence>
<feature type="region of interest" description="Disordered" evidence="1">
    <location>
        <begin position="1"/>
        <end position="28"/>
    </location>
</feature>
<organism evidence="2 3">
    <name type="scientific">Trifolium medium</name>
    <dbReference type="NCBI Taxonomy" id="97028"/>
    <lineage>
        <taxon>Eukaryota</taxon>
        <taxon>Viridiplantae</taxon>
        <taxon>Streptophyta</taxon>
        <taxon>Embryophyta</taxon>
        <taxon>Tracheophyta</taxon>
        <taxon>Spermatophyta</taxon>
        <taxon>Magnoliopsida</taxon>
        <taxon>eudicotyledons</taxon>
        <taxon>Gunneridae</taxon>
        <taxon>Pentapetalae</taxon>
        <taxon>rosids</taxon>
        <taxon>fabids</taxon>
        <taxon>Fabales</taxon>
        <taxon>Fabaceae</taxon>
        <taxon>Papilionoideae</taxon>
        <taxon>50 kb inversion clade</taxon>
        <taxon>NPAAA clade</taxon>
        <taxon>Hologalegina</taxon>
        <taxon>IRL clade</taxon>
        <taxon>Trifolieae</taxon>
        <taxon>Trifolium</taxon>
    </lineage>
</organism>
<keyword evidence="3" id="KW-1185">Reference proteome</keyword>
<name>A0A392S2Q8_9FABA</name>
<evidence type="ECO:0000313" key="3">
    <source>
        <dbReference type="Proteomes" id="UP000265520"/>
    </source>
</evidence>
<reference evidence="2 3" key="1">
    <citation type="journal article" date="2018" name="Front. Plant Sci.">
        <title>Red Clover (Trifolium pratense) and Zigzag Clover (T. medium) - A Picture of Genomic Similarities and Differences.</title>
        <authorList>
            <person name="Dluhosova J."/>
            <person name="Istvanek J."/>
            <person name="Nedelnik J."/>
            <person name="Repkova J."/>
        </authorList>
    </citation>
    <scope>NUCLEOTIDE SEQUENCE [LARGE SCALE GENOMIC DNA]</scope>
    <source>
        <strain evidence="3">cv. 10/8</strain>
        <tissue evidence="2">Leaf</tissue>
    </source>
</reference>
<accession>A0A392S2Q8</accession>